<dbReference type="GeneID" id="69591416"/>
<dbReference type="RefSeq" id="WP_139147291.1">
    <property type="nucleotide sequence ID" value="NZ_CABMFH010000058.1"/>
</dbReference>
<dbReference type="AlphaFoldDB" id="A0A174VJG8"/>
<evidence type="ECO:0000313" key="2">
    <source>
        <dbReference type="EMBL" id="UVQ74193.1"/>
    </source>
</evidence>
<organism evidence="1 3">
    <name type="scientific">Bacteroides faecis</name>
    <dbReference type="NCBI Taxonomy" id="674529"/>
    <lineage>
        <taxon>Bacteria</taxon>
        <taxon>Pseudomonadati</taxon>
        <taxon>Bacteroidota</taxon>
        <taxon>Bacteroidia</taxon>
        <taxon>Bacteroidales</taxon>
        <taxon>Bacteroidaceae</taxon>
        <taxon>Bacteroides</taxon>
    </lineage>
</organism>
<dbReference type="Proteomes" id="UP001060104">
    <property type="component" value="Chromosome"/>
</dbReference>
<dbReference type="EMBL" id="CP103141">
    <property type="protein sequence ID" value="UVQ74193.1"/>
    <property type="molecule type" value="Genomic_DNA"/>
</dbReference>
<dbReference type="EMBL" id="CZAE01000049">
    <property type="protein sequence ID" value="CUQ34772.1"/>
    <property type="molecule type" value="Genomic_DNA"/>
</dbReference>
<evidence type="ECO:0000313" key="4">
    <source>
        <dbReference type="Proteomes" id="UP001060104"/>
    </source>
</evidence>
<protein>
    <submittedName>
        <fullName evidence="1">Uncharacterized protein</fullName>
    </submittedName>
</protein>
<reference evidence="2" key="2">
    <citation type="submission" date="2022-08" db="EMBL/GenBank/DDBJ databases">
        <title>Genome Sequencing of Bacteroides fragilis Group Isolates with Nanopore Technology.</title>
        <authorList>
            <person name="Tisza M.J."/>
            <person name="Smith D."/>
            <person name="Dekker J.P."/>
        </authorList>
    </citation>
    <scope>NUCLEOTIDE SEQUENCE</scope>
    <source>
        <strain evidence="2">BFG-527</strain>
    </source>
</reference>
<accession>A0A642N2U0</accession>
<reference evidence="1 3" key="1">
    <citation type="submission" date="2015-09" db="EMBL/GenBank/DDBJ databases">
        <authorList>
            <consortium name="Pathogen Informatics"/>
        </authorList>
    </citation>
    <scope>NUCLEOTIDE SEQUENCE [LARGE SCALE GENOMIC DNA]</scope>
    <source>
        <strain evidence="1 3">2789STDY5834846</strain>
    </source>
</reference>
<accession>A0A174VJG8</accession>
<proteinExistence type="predicted"/>
<evidence type="ECO:0000313" key="3">
    <source>
        <dbReference type="Proteomes" id="UP000095606"/>
    </source>
</evidence>
<sequence>MNVTVFISHLCHRFIPIAPEEIGFQVFYPFFAAHYLFPYKKIGIMEVILIHYREKTDIFP</sequence>
<name>A0A174VJG8_9BACE</name>
<keyword evidence="4" id="KW-1185">Reference proteome</keyword>
<gene>
    <name evidence="1" type="ORF">ERS852461_05100</name>
    <name evidence="2" type="ORF">NXY30_25005</name>
</gene>
<dbReference type="Proteomes" id="UP000095606">
    <property type="component" value="Unassembled WGS sequence"/>
</dbReference>
<evidence type="ECO:0000313" key="1">
    <source>
        <dbReference type="EMBL" id="CUQ34772.1"/>
    </source>
</evidence>